<gene>
    <name evidence="1" type="ORF">SAMN04489720_0869</name>
</gene>
<dbReference type="RefSeq" id="WP_092502754.1">
    <property type="nucleotide sequence ID" value="NZ_LT629695.1"/>
</dbReference>
<dbReference type="Proteomes" id="UP000198822">
    <property type="component" value="Chromosome I"/>
</dbReference>
<keyword evidence="2" id="KW-1185">Reference proteome</keyword>
<dbReference type="NCBIfam" id="TIGR03544">
    <property type="entry name" value="DivI1A_domain"/>
    <property type="match status" value="2"/>
</dbReference>
<dbReference type="Gene3D" id="6.10.250.660">
    <property type="match status" value="2"/>
</dbReference>
<protein>
    <submittedName>
        <fullName evidence="1">DivIVA domain-containing protein</fullName>
    </submittedName>
</protein>
<dbReference type="STRING" id="399736.SAMN04489720_0869"/>
<reference evidence="2" key="1">
    <citation type="submission" date="2016-10" db="EMBL/GenBank/DDBJ databases">
        <authorList>
            <person name="Varghese N."/>
            <person name="Submissions S."/>
        </authorList>
    </citation>
    <scope>NUCLEOTIDE SEQUENCE [LARGE SCALE GENOMIC DNA]</scope>
    <source>
        <strain evidence="2">DSM 22002</strain>
    </source>
</reference>
<dbReference type="AlphaFoldDB" id="A0A1G8BBK3"/>
<dbReference type="EMBL" id="LT629695">
    <property type="protein sequence ID" value="SDH30632.1"/>
    <property type="molecule type" value="Genomic_DNA"/>
</dbReference>
<evidence type="ECO:0000313" key="1">
    <source>
        <dbReference type="EMBL" id="SDH30632.1"/>
    </source>
</evidence>
<accession>A0A1G8BBK3</accession>
<dbReference type="InterPro" id="IPR019933">
    <property type="entry name" value="DivIVA_domain"/>
</dbReference>
<evidence type="ECO:0000313" key="2">
    <source>
        <dbReference type="Proteomes" id="UP000198822"/>
    </source>
</evidence>
<proteinExistence type="predicted"/>
<name>A0A1G8BBK3_9MICO</name>
<organism evidence="1 2">
    <name type="scientific">Agrococcus jejuensis</name>
    <dbReference type="NCBI Taxonomy" id="399736"/>
    <lineage>
        <taxon>Bacteria</taxon>
        <taxon>Bacillati</taxon>
        <taxon>Actinomycetota</taxon>
        <taxon>Actinomycetes</taxon>
        <taxon>Micrococcales</taxon>
        <taxon>Microbacteriaceae</taxon>
        <taxon>Agrococcus</taxon>
    </lineage>
</organism>
<sequence length="142" mass="16099">MTESAPLTPDQIVEWTFSTTRFQGGYDQDEVDNLLDRCVAQLRAGAPEVDERSPEQILADIRTAAEDRSQGWFARRAAKQWLRKVEADPSLLAQPSHESITAAQLADHHFTVTRFRDGYDPAEVDALLDRLIAMLHEREQHA</sequence>